<gene>
    <name evidence="2" type="ORF">BJ212DRAFT_1374342</name>
    <name evidence="1" type="ORF">BJ212DRAFT_1404035</name>
</gene>
<evidence type="ECO:0000313" key="1">
    <source>
        <dbReference type="EMBL" id="KAG1798291.1"/>
    </source>
</evidence>
<protein>
    <submittedName>
        <fullName evidence="2">Uncharacterized protein</fullName>
    </submittedName>
</protein>
<name>A0A9P7E5D8_9AGAM</name>
<evidence type="ECO:0000313" key="2">
    <source>
        <dbReference type="EMBL" id="KAG1811420.1"/>
    </source>
</evidence>
<evidence type="ECO:0000313" key="3">
    <source>
        <dbReference type="Proteomes" id="UP000807769"/>
    </source>
</evidence>
<dbReference type="Proteomes" id="UP000807769">
    <property type="component" value="Unassembled WGS sequence"/>
</dbReference>
<comment type="caution">
    <text evidence="2">The sequence shown here is derived from an EMBL/GenBank/DDBJ whole genome shotgun (WGS) entry which is preliminary data.</text>
</comment>
<accession>A0A9P7E5D8</accession>
<dbReference type="AlphaFoldDB" id="A0A9P7E5D8"/>
<dbReference type="EMBL" id="JABBWG010000182">
    <property type="protein sequence ID" value="KAG1798291.1"/>
    <property type="molecule type" value="Genomic_DNA"/>
</dbReference>
<proteinExistence type="predicted"/>
<dbReference type="RefSeq" id="XP_041190019.1">
    <property type="nucleotide sequence ID" value="XM_041336403.1"/>
</dbReference>
<dbReference type="OrthoDB" id="2679089at2759"/>
<keyword evidence="3" id="KW-1185">Reference proteome</keyword>
<sequence length="127" mass="14370">MADKLIPFSPARPAPVWQTILLVRPWSRDLLELHDPVDDTHSVEDWSMPESPSHDSLPVQTEPIHSDSHSLALRLIVRLGQPFGAFLLARQRNGEFKRIASDHDIIAQVKDMTSVDSMTDIRTLEIV</sequence>
<reference evidence="2" key="1">
    <citation type="journal article" date="2020" name="New Phytol.">
        <title>Comparative genomics reveals dynamic genome evolution in host specialist ectomycorrhizal fungi.</title>
        <authorList>
            <person name="Lofgren L.A."/>
            <person name="Nguyen N.H."/>
            <person name="Vilgalys R."/>
            <person name="Ruytinx J."/>
            <person name="Liao H.L."/>
            <person name="Branco S."/>
            <person name="Kuo A."/>
            <person name="LaButti K."/>
            <person name="Lipzen A."/>
            <person name="Andreopoulos W."/>
            <person name="Pangilinan J."/>
            <person name="Riley R."/>
            <person name="Hundley H."/>
            <person name="Na H."/>
            <person name="Barry K."/>
            <person name="Grigoriev I.V."/>
            <person name="Stajich J.E."/>
            <person name="Kennedy P.G."/>
        </authorList>
    </citation>
    <scope>NUCLEOTIDE SEQUENCE</scope>
    <source>
        <strain evidence="2">MN1</strain>
    </source>
</reference>
<dbReference type="GeneID" id="64630420"/>
<dbReference type="EMBL" id="JABBWG010000029">
    <property type="protein sequence ID" value="KAG1811420.1"/>
    <property type="molecule type" value="Genomic_DNA"/>
</dbReference>
<organism evidence="2 3">
    <name type="scientific">Suillus subaureus</name>
    <dbReference type="NCBI Taxonomy" id="48587"/>
    <lineage>
        <taxon>Eukaryota</taxon>
        <taxon>Fungi</taxon>
        <taxon>Dikarya</taxon>
        <taxon>Basidiomycota</taxon>
        <taxon>Agaricomycotina</taxon>
        <taxon>Agaricomycetes</taxon>
        <taxon>Agaricomycetidae</taxon>
        <taxon>Boletales</taxon>
        <taxon>Suillineae</taxon>
        <taxon>Suillaceae</taxon>
        <taxon>Suillus</taxon>
    </lineage>
</organism>